<accession>A0AA38JFM4</accession>
<reference evidence="2" key="2">
    <citation type="journal article" date="2023" name="Proc. Natl. Acad. Sci. U.S.A.">
        <title>A global phylogenomic analysis of the shiitake genus Lentinula.</title>
        <authorList>
            <person name="Sierra-Patev S."/>
            <person name="Min B."/>
            <person name="Naranjo-Ortiz M."/>
            <person name="Looney B."/>
            <person name="Konkel Z."/>
            <person name="Slot J.C."/>
            <person name="Sakamoto Y."/>
            <person name="Steenwyk J.L."/>
            <person name="Rokas A."/>
            <person name="Carro J."/>
            <person name="Camarero S."/>
            <person name="Ferreira P."/>
            <person name="Molpeceres G."/>
            <person name="Ruiz-Duenas F.J."/>
            <person name="Serrano A."/>
            <person name="Henrissat B."/>
            <person name="Drula E."/>
            <person name="Hughes K.W."/>
            <person name="Mata J.L."/>
            <person name="Ishikawa N.K."/>
            <person name="Vargas-Isla R."/>
            <person name="Ushijima S."/>
            <person name="Smith C.A."/>
            <person name="Donoghue J."/>
            <person name="Ahrendt S."/>
            <person name="Andreopoulos W."/>
            <person name="He G."/>
            <person name="LaButti K."/>
            <person name="Lipzen A."/>
            <person name="Ng V."/>
            <person name="Riley R."/>
            <person name="Sandor L."/>
            <person name="Barry K."/>
            <person name="Martinez A.T."/>
            <person name="Xiao Y."/>
            <person name="Gibbons J.G."/>
            <person name="Terashima K."/>
            <person name="Grigoriev I.V."/>
            <person name="Hibbett D."/>
        </authorList>
    </citation>
    <scope>NUCLEOTIDE SEQUENCE</scope>
    <source>
        <strain evidence="2">ET3784</strain>
    </source>
</reference>
<dbReference type="AlphaFoldDB" id="A0AA38JFM4"/>
<evidence type="ECO:0000259" key="1">
    <source>
        <dbReference type="Pfam" id="PF26138"/>
    </source>
</evidence>
<protein>
    <recommendedName>
        <fullName evidence="1">DUF8040 domain-containing protein</fullName>
    </recommendedName>
</protein>
<proteinExistence type="predicted"/>
<dbReference type="Proteomes" id="UP001176059">
    <property type="component" value="Unassembled WGS sequence"/>
</dbReference>
<keyword evidence="3" id="KW-1185">Reference proteome</keyword>
<evidence type="ECO:0000313" key="2">
    <source>
        <dbReference type="EMBL" id="KAJ3730049.1"/>
    </source>
</evidence>
<feature type="domain" description="DUF8040" evidence="1">
    <location>
        <begin position="1"/>
        <end position="52"/>
    </location>
</feature>
<comment type="caution">
    <text evidence="2">The sequence shown here is derived from an EMBL/GenBank/DDBJ whole genome shotgun (WGS) entry which is preliminary data.</text>
</comment>
<organism evidence="2 3">
    <name type="scientific">Lentinula guzmanii</name>
    <dbReference type="NCBI Taxonomy" id="2804957"/>
    <lineage>
        <taxon>Eukaryota</taxon>
        <taxon>Fungi</taxon>
        <taxon>Dikarya</taxon>
        <taxon>Basidiomycota</taxon>
        <taxon>Agaricomycotina</taxon>
        <taxon>Agaricomycetes</taxon>
        <taxon>Agaricomycetidae</taxon>
        <taxon>Agaricales</taxon>
        <taxon>Marasmiineae</taxon>
        <taxon>Omphalotaceae</taxon>
        <taxon>Lentinula</taxon>
    </lineage>
</organism>
<dbReference type="PANTHER" id="PTHR22930:SF221">
    <property type="entry name" value="NUCLEASE HARBI1"/>
    <property type="match status" value="1"/>
</dbReference>
<dbReference type="EMBL" id="JANVFO010000035">
    <property type="protein sequence ID" value="KAJ3730049.1"/>
    <property type="molecule type" value="Genomic_DNA"/>
</dbReference>
<name>A0AA38JFM4_9AGAR</name>
<feature type="non-terminal residue" evidence="2">
    <location>
        <position position="96"/>
    </location>
</feature>
<dbReference type="PANTHER" id="PTHR22930">
    <property type="match status" value="1"/>
</dbReference>
<dbReference type="Pfam" id="PF26138">
    <property type="entry name" value="DUF8040"/>
    <property type="match status" value="1"/>
</dbReference>
<evidence type="ECO:0000313" key="3">
    <source>
        <dbReference type="Proteomes" id="UP001176059"/>
    </source>
</evidence>
<feature type="non-terminal residue" evidence="2">
    <location>
        <position position="1"/>
    </location>
</feature>
<sequence length="96" mass="11136">LRDTRYVTAEEQVSIFMRLMVFGTGNREAQERFQRSADTISKAFHRILQIACSAPFYTKYVHLPEDTTPEIIAQDRRYQPFRDCLAAIDGSLEDAF</sequence>
<gene>
    <name evidence="2" type="ORF">DFJ43DRAFT_963482</name>
</gene>
<dbReference type="InterPro" id="IPR058353">
    <property type="entry name" value="DUF8040"/>
</dbReference>
<reference evidence="2" key="1">
    <citation type="submission" date="2022-08" db="EMBL/GenBank/DDBJ databases">
        <authorList>
            <consortium name="DOE Joint Genome Institute"/>
            <person name="Min B."/>
            <person name="Sierra-Patev S."/>
            <person name="Naranjo-Ortiz M."/>
            <person name="Looney B."/>
            <person name="Konkel Z."/>
            <person name="Slot J.C."/>
            <person name="Sakamoto Y."/>
            <person name="Steenwyk J.L."/>
            <person name="Rokas A."/>
            <person name="Carro J."/>
            <person name="Camarero S."/>
            <person name="Ferreira P."/>
            <person name="Molpeceres G."/>
            <person name="Ruiz-duenas F.J."/>
            <person name="Serrano A."/>
            <person name="Henrissat B."/>
            <person name="Drula E."/>
            <person name="Hughes K.W."/>
            <person name="Mata J.L."/>
            <person name="Ishikawa N.K."/>
            <person name="Vargas-Isla R."/>
            <person name="Ushijima S."/>
            <person name="Smith C.A."/>
            <person name="Ahrendt S."/>
            <person name="Andreopoulos W."/>
            <person name="He G."/>
            <person name="LaButti K."/>
            <person name="Lipzen A."/>
            <person name="Ng V."/>
            <person name="Riley R."/>
            <person name="Sandor L."/>
            <person name="Barry K."/>
            <person name="Martinez A.T."/>
            <person name="Xiao Y."/>
            <person name="Gibbons J.G."/>
            <person name="Terashima K."/>
            <person name="Hibbett D.S."/>
            <person name="Grigoriev I.V."/>
        </authorList>
    </citation>
    <scope>NUCLEOTIDE SEQUENCE</scope>
    <source>
        <strain evidence="2">ET3784</strain>
    </source>
</reference>
<dbReference type="InterPro" id="IPR045249">
    <property type="entry name" value="HARBI1-like"/>
</dbReference>